<gene>
    <name evidence="2" type="ORF">EDC64_103363</name>
</gene>
<evidence type="ECO:0000313" key="2">
    <source>
        <dbReference type="EMBL" id="TCT06259.1"/>
    </source>
</evidence>
<feature type="domain" description="Serine aminopeptidase S33" evidence="1">
    <location>
        <begin position="31"/>
        <end position="285"/>
    </location>
</feature>
<dbReference type="InterPro" id="IPR022742">
    <property type="entry name" value="Hydrolase_4"/>
</dbReference>
<accession>A0A4R3M236</accession>
<dbReference type="Pfam" id="PF12146">
    <property type="entry name" value="Hydrolase_4"/>
    <property type="match status" value="1"/>
</dbReference>
<proteinExistence type="predicted"/>
<comment type="caution">
    <text evidence="2">The sequence shown here is derived from an EMBL/GenBank/DDBJ whole genome shotgun (WGS) entry which is preliminary data.</text>
</comment>
<evidence type="ECO:0000259" key="1">
    <source>
        <dbReference type="Pfam" id="PF12146"/>
    </source>
</evidence>
<dbReference type="InterPro" id="IPR051044">
    <property type="entry name" value="MAG_DAG_Lipase"/>
</dbReference>
<dbReference type="RefSeq" id="WP_245504588.1">
    <property type="nucleotide sequence ID" value="NZ_SMAI01000003.1"/>
</dbReference>
<dbReference type="InterPro" id="IPR029058">
    <property type="entry name" value="AB_hydrolase_fold"/>
</dbReference>
<sequence length="305" mass="33112">MPAGAVAGYLTTADGIQVRYARWPAAPGVPARGTVAVLPGRTEFIEKYFEVVRELAARGFAVAMLDWRGQGGSERLLRNPRKGFVRDFRDYQNDLSVFARQVLLPDCPAPHFALGHSMASVILLEAVLEGRRWFDRMVMVAPMLALNLGPATGMARLLAGVLAPWMGGAYIPGGRNRPVTERPFATNPVTSDAKRYARAADMVAAHPELAMGAPTIGWLAAAFAAMDRLSQPETMRRIRQPILMVAAGADRIISNRAIEHLSGRLIAGGHVTIAGARHEILQEQDIYRAQFWAAFDAFIPGSDGA</sequence>
<dbReference type="Proteomes" id="UP000294664">
    <property type="component" value="Unassembled WGS sequence"/>
</dbReference>
<dbReference type="EMBL" id="SMAI01000003">
    <property type="protein sequence ID" value="TCT06259.1"/>
    <property type="molecule type" value="Genomic_DNA"/>
</dbReference>
<reference evidence="2 3" key="1">
    <citation type="submission" date="2019-03" db="EMBL/GenBank/DDBJ databases">
        <title>Genomic Encyclopedia of Type Strains, Phase IV (KMG-IV): sequencing the most valuable type-strain genomes for metagenomic binning, comparative biology and taxonomic classification.</title>
        <authorList>
            <person name="Goeker M."/>
        </authorList>
    </citation>
    <scope>NUCLEOTIDE SEQUENCE [LARGE SCALE GENOMIC DNA]</scope>
    <source>
        <strain evidence="2 3">DSM 9035</strain>
    </source>
</reference>
<dbReference type="AlphaFoldDB" id="A0A4R3M236"/>
<dbReference type="Gene3D" id="3.40.50.1820">
    <property type="entry name" value="alpha/beta hydrolase"/>
    <property type="match status" value="1"/>
</dbReference>
<organism evidence="2 3">
    <name type="scientific">Aquabacter spiritensis</name>
    <dbReference type="NCBI Taxonomy" id="933073"/>
    <lineage>
        <taxon>Bacteria</taxon>
        <taxon>Pseudomonadati</taxon>
        <taxon>Pseudomonadota</taxon>
        <taxon>Alphaproteobacteria</taxon>
        <taxon>Hyphomicrobiales</taxon>
        <taxon>Xanthobacteraceae</taxon>
        <taxon>Aquabacter</taxon>
    </lineage>
</organism>
<evidence type="ECO:0000313" key="3">
    <source>
        <dbReference type="Proteomes" id="UP000294664"/>
    </source>
</evidence>
<name>A0A4R3M236_9HYPH</name>
<keyword evidence="3" id="KW-1185">Reference proteome</keyword>
<dbReference type="SUPFAM" id="SSF53474">
    <property type="entry name" value="alpha/beta-Hydrolases"/>
    <property type="match status" value="1"/>
</dbReference>
<dbReference type="PANTHER" id="PTHR11614">
    <property type="entry name" value="PHOSPHOLIPASE-RELATED"/>
    <property type="match status" value="1"/>
</dbReference>
<protein>
    <submittedName>
        <fullName evidence="2">Lysophospholipase</fullName>
    </submittedName>
</protein>